<feature type="non-terminal residue" evidence="2">
    <location>
        <position position="1"/>
    </location>
</feature>
<dbReference type="EMBL" id="MCBR01005310">
    <property type="protein sequence ID" value="RKF78731.1"/>
    <property type="molecule type" value="Genomic_DNA"/>
</dbReference>
<feature type="region of interest" description="Disordered" evidence="1">
    <location>
        <begin position="1"/>
        <end position="42"/>
    </location>
</feature>
<protein>
    <submittedName>
        <fullName evidence="2">Uncharacterized protein</fullName>
    </submittedName>
</protein>
<dbReference type="Proteomes" id="UP000285405">
    <property type="component" value="Unassembled WGS sequence"/>
</dbReference>
<reference evidence="2 3" key="1">
    <citation type="journal article" date="2018" name="BMC Genomics">
        <title>Comparative genome analyses reveal sequence features reflecting distinct modes of host-adaptation between dicot and monocot powdery mildew.</title>
        <authorList>
            <person name="Wu Y."/>
            <person name="Ma X."/>
            <person name="Pan Z."/>
            <person name="Kale S.D."/>
            <person name="Song Y."/>
            <person name="King H."/>
            <person name="Zhang Q."/>
            <person name="Presley C."/>
            <person name="Deng X."/>
            <person name="Wei C.I."/>
            <person name="Xiao S."/>
        </authorList>
    </citation>
    <scope>NUCLEOTIDE SEQUENCE [LARGE SCALE GENOMIC DNA]</scope>
    <source>
        <strain evidence="2">UCSC1</strain>
    </source>
</reference>
<dbReference type="OrthoDB" id="4774312at2759"/>
<gene>
    <name evidence="2" type="ORF">GcC1_053046</name>
</gene>
<sequence>FDKLSTEVPEDNHQFNSNGPRINPKIKRGSLKPINGRRGEGPLDYKSILANTMITMSVLEFCQASPDAAKHFRHLATRENEKRGRKKGTAPVEVGKLDYPSERSKRREPPKLKGISKEARPFRLNTARVISNQQTRVTFQSGTVQADRGSDLNLISNSLVKDLKLERRSMNGLKGFSMQKADGSITPLNDFAVLVVGVGHVFRKIHAFIRPEIPEQPDSTNLLLGLSWLYSVNAILAI</sequence>
<comment type="caution">
    <text evidence="2">The sequence shown here is derived from an EMBL/GenBank/DDBJ whole genome shotgun (WGS) entry which is preliminary data.</text>
</comment>
<feature type="compositionally biased region" description="Basic and acidic residues" evidence="1">
    <location>
        <begin position="95"/>
        <end position="111"/>
    </location>
</feature>
<dbReference type="CDD" id="cd00303">
    <property type="entry name" value="retropepsin_like"/>
    <property type="match status" value="1"/>
</dbReference>
<feature type="region of interest" description="Disordered" evidence="1">
    <location>
        <begin position="76"/>
        <end position="111"/>
    </location>
</feature>
<organism evidence="2 3">
    <name type="scientific">Golovinomyces cichoracearum</name>
    <dbReference type="NCBI Taxonomy" id="62708"/>
    <lineage>
        <taxon>Eukaryota</taxon>
        <taxon>Fungi</taxon>
        <taxon>Dikarya</taxon>
        <taxon>Ascomycota</taxon>
        <taxon>Pezizomycotina</taxon>
        <taxon>Leotiomycetes</taxon>
        <taxon>Erysiphales</taxon>
        <taxon>Erysiphaceae</taxon>
        <taxon>Golovinomyces</taxon>
    </lineage>
</organism>
<evidence type="ECO:0000313" key="3">
    <source>
        <dbReference type="Proteomes" id="UP000285405"/>
    </source>
</evidence>
<name>A0A420IW06_9PEZI</name>
<accession>A0A420IW06</accession>
<evidence type="ECO:0000313" key="2">
    <source>
        <dbReference type="EMBL" id="RKF78731.1"/>
    </source>
</evidence>
<evidence type="ECO:0000256" key="1">
    <source>
        <dbReference type="SAM" id="MobiDB-lite"/>
    </source>
</evidence>
<dbReference type="AlphaFoldDB" id="A0A420IW06"/>
<dbReference type="Gene3D" id="2.40.70.10">
    <property type="entry name" value="Acid Proteases"/>
    <property type="match status" value="1"/>
</dbReference>
<feature type="compositionally biased region" description="Basic and acidic residues" evidence="1">
    <location>
        <begin position="1"/>
        <end position="13"/>
    </location>
</feature>
<proteinExistence type="predicted"/>
<dbReference type="InterPro" id="IPR021109">
    <property type="entry name" value="Peptidase_aspartic_dom_sf"/>
</dbReference>